<comment type="caution">
    <text evidence="1">The sequence shown here is derived from an EMBL/GenBank/DDBJ whole genome shotgun (WGS) entry which is preliminary data.</text>
</comment>
<evidence type="ECO:0000313" key="2">
    <source>
        <dbReference type="Proteomes" id="UP000054843"/>
    </source>
</evidence>
<reference evidence="1 2" key="1">
    <citation type="submission" date="2015-01" db="EMBL/GenBank/DDBJ databases">
        <title>Evolution of Trichinella species and genotypes.</title>
        <authorList>
            <person name="Korhonen P.K."/>
            <person name="Edoardo P."/>
            <person name="Giuseppe L.R."/>
            <person name="Gasser R.B."/>
        </authorList>
    </citation>
    <scope>NUCLEOTIDE SEQUENCE [LARGE SCALE GENOMIC DNA]</scope>
    <source>
        <strain evidence="1">ISS1980</strain>
    </source>
</reference>
<evidence type="ECO:0000313" key="1">
    <source>
        <dbReference type="EMBL" id="KRZ71864.1"/>
    </source>
</evidence>
<protein>
    <submittedName>
        <fullName evidence="1">Uncharacterized protein</fullName>
    </submittedName>
</protein>
<gene>
    <name evidence="1" type="ORF">T10_13354</name>
</gene>
<keyword evidence="2" id="KW-1185">Reference proteome</keyword>
<proteinExistence type="predicted"/>
<dbReference type="EMBL" id="JYDO01000088">
    <property type="protein sequence ID" value="KRZ71864.1"/>
    <property type="molecule type" value="Genomic_DNA"/>
</dbReference>
<dbReference type="Proteomes" id="UP000054843">
    <property type="component" value="Unassembled WGS sequence"/>
</dbReference>
<dbReference type="AlphaFoldDB" id="A0A0V1MJ51"/>
<name>A0A0V1MJ51_9BILA</name>
<accession>A0A0V1MJ51</accession>
<organism evidence="1 2">
    <name type="scientific">Trichinella papuae</name>
    <dbReference type="NCBI Taxonomy" id="268474"/>
    <lineage>
        <taxon>Eukaryota</taxon>
        <taxon>Metazoa</taxon>
        <taxon>Ecdysozoa</taxon>
        <taxon>Nematoda</taxon>
        <taxon>Enoplea</taxon>
        <taxon>Dorylaimia</taxon>
        <taxon>Trichinellida</taxon>
        <taxon>Trichinellidae</taxon>
        <taxon>Trichinella</taxon>
    </lineage>
</organism>
<sequence length="68" mass="8266">MIALMALSGNCNSERTNFRKKKNSQKKFIHKYINPQNFSYGVKNGMQRHRPRCFFRLRLFRTSLHVYR</sequence>